<accession>A0A7Z1S209</accession>
<dbReference type="RefSeq" id="WP_102333844.1">
    <property type="nucleotide sequence ID" value="NZ_CP170594.1"/>
</dbReference>
<organism evidence="1">
    <name type="scientific">Vibrio cyclitrophicus</name>
    <dbReference type="NCBI Taxonomy" id="47951"/>
    <lineage>
        <taxon>Bacteria</taxon>
        <taxon>Pseudomonadati</taxon>
        <taxon>Pseudomonadota</taxon>
        <taxon>Gammaproteobacteria</taxon>
        <taxon>Vibrionales</taxon>
        <taxon>Vibrionaceae</taxon>
        <taxon>Vibrio</taxon>
    </lineage>
</organism>
<reference evidence="1" key="2">
    <citation type="journal article" date="2018" name="Nature">
        <title>A major lineage of non-tailed dsDNA viruses as unrecognized killers of marine bacteria.</title>
        <authorList>
            <person name="Kauffman K.M."/>
            <person name="Hussain F.A."/>
            <person name="Yang J."/>
            <person name="Arevalo P."/>
            <person name="Brown J.M."/>
            <person name="Chang W.K."/>
            <person name="VanInsberghe D."/>
            <person name="Elsherbini J."/>
            <person name="Sharma R.S."/>
            <person name="Cutler M.B."/>
            <person name="Kelly L."/>
            <person name="Polz M.F."/>
        </authorList>
    </citation>
    <scope>NUCLEOTIDE SEQUENCE</scope>
    <source>
        <strain evidence="1">10N.222.46.E12</strain>
    </source>
</reference>
<name>A0A7Z1S209_9VIBR</name>
<dbReference type="AlphaFoldDB" id="A0A7Z1S209"/>
<evidence type="ECO:0000313" key="1">
    <source>
        <dbReference type="EMBL" id="PMP26127.1"/>
    </source>
</evidence>
<dbReference type="EMBL" id="MDBS01000050">
    <property type="protein sequence ID" value="PMP26127.1"/>
    <property type="molecule type" value="Genomic_DNA"/>
</dbReference>
<gene>
    <name evidence="1" type="ORF">BCS90_23590</name>
</gene>
<comment type="caution">
    <text evidence="1">The sequence shown here is derived from an EMBL/GenBank/DDBJ whole genome shotgun (WGS) entry which is preliminary data.</text>
</comment>
<reference evidence="1" key="1">
    <citation type="submission" date="2016-07" db="EMBL/GenBank/DDBJ databases">
        <authorList>
            <person name="Kauffman K."/>
            <person name="Arevalo P."/>
            <person name="Polz M.F."/>
        </authorList>
    </citation>
    <scope>NUCLEOTIDE SEQUENCE</scope>
    <source>
        <strain evidence="1">10N.222.46.E12</strain>
    </source>
</reference>
<proteinExistence type="predicted"/>
<sequence>MTLTSIEHHLTGAFNNANLYLDDDNVLILLAAQEMGSLNALAHKLHVDEPQLLTWLESSSPDVPTELSQQLECMTIGEEYIDSLTILAIGGLKPLKQWQTLTNVLAQEACERSLFDVPCSLLDEDKTSLCEQVLAALLQAGMSFSPDIGIELESIEIIENNEVASLLSEIFNAMINLDCYYQNFFESIAEAPEVEFQYYHYWDEILVELAAYHVLKEKDRFPLLDTFKRETGLKVQGYITALKCHAYQHRLPLRAELLHLLNKDHEELYDYTEAEMMGLFPPQIHPDIYVNEIIESQRLTHQVLPEICRKLEMSEEEIKKLIERK</sequence>
<protein>
    <submittedName>
        <fullName evidence="1">Uncharacterized protein</fullName>
    </submittedName>
</protein>